<comment type="subcellular location">
    <subcellularLocation>
        <location evidence="1">Membrane</location>
        <topology evidence="1">Multi-pass membrane protein</topology>
    </subcellularLocation>
</comment>
<feature type="transmembrane region" description="Helical" evidence="9">
    <location>
        <begin position="1159"/>
        <end position="1179"/>
    </location>
</feature>
<evidence type="ECO:0000256" key="7">
    <source>
        <dbReference type="ARBA" id="ARBA00022989"/>
    </source>
</evidence>
<keyword evidence="5" id="KW-0547">Nucleotide-binding</keyword>
<accession>A0A914AMF3</accession>
<keyword evidence="3" id="KW-0813">Transport</keyword>
<dbReference type="PROSITE" id="PS00211">
    <property type="entry name" value="ABC_TRANSPORTER_1"/>
    <property type="match status" value="1"/>
</dbReference>
<dbReference type="GO" id="GO:0005524">
    <property type="term" value="F:ATP binding"/>
    <property type="evidence" value="ECO:0007669"/>
    <property type="project" value="UniProtKB-KW"/>
</dbReference>
<feature type="transmembrane region" description="Helical" evidence="9">
    <location>
        <begin position="220"/>
        <end position="240"/>
    </location>
</feature>
<proteinExistence type="inferred from homology"/>
<dbReference type="FunFam" id="3.40.50.300:FF:000933">
    <property type="entry name" value="ABC transporter A family member 7"/>
    <property type="match status" value="1"/>
</dbReference>
<dbReference type="InterPro" id="IPR056264">
    <property type="entry name" value="R2_ABCA1-4-like"/>
</dbReference>
<feature type="transmembrane region" description="Helical" evidence="9">
    <location>
        <begin position="260"/>
        <end position="283"/>
    </location>
</feature>
<dbReference type="SMART" id="SM00382">
    <property type="entry name" value="AAA"/>
    <property type="match status" value="2"/>
</dbReference>
<dbReference type="Proteomes" id="UP000887568">
    <property type="component" value="Unplaced"/>
</dbReference>
<feature type="transmembrane region" description="Helical" evidence="9">
    <location>
        <begin position="869"/>
        <end position="892"/>
    </location>
</feature>
<dbReference type="GO" id="GO:0140359">
    <property type="term" value="F:ABC-type transporter activity"/>
    <property type="evidence" value="ECO:0007669"/>
    <property type="project" value="InterPro"/>
</dbReference>
<protein>
    <recommendedName>
        <fullName evidence="10">ABC transporter domain-containing protein</fullName>
    </recommendedName>
</protein>
<evidence type="ECO:0000256" key="9">
    <source>
        <dbReference type="SAM" id="Phobius"/>
    </source>
</evidence>
<dbReference type="EnsemblMetazoa" id="XM_038208773.1">
    <property type="protein sequence ID" value="XP_038064701.1"/>
    <property type="gene ID" value="LOC119735080"/>
</dbReference>
<dbReference type="InterPro" id="IPR017871">
    <property type="entry name" value="ABC_transporter-like_CS"/>
</dbReference>
<evidence type="ECO:0000256" key="3">
    <source>
        <dbReference type="ARBA" id="ARBA00022448"/>
    </source>
</evidence>
<evidence type="ECO:0000313" key="11">
    <source>
        <dbReference type="EnsemblMetazoa" id="XP_038064701.1"/>
    </source>
</evidence>
<sequence length="1733" mass="192509">MDLLPPPSPYPPLFELIVPCVFILVILIFKQELEYSETYYGQKYDQFISYKILDGAYHDGYKFVPDYYDPFAFAPNTSETRAVMDTLISTLNAIEDKGYDIPAPLGYDSENALVDAYNLDCQYTYESSWIHFHLSTVGESIWQTRNLSRPEPPSDPPRIRYCNTNQYLITGFAAIQIGLQHAVASVVTGETLPVPDFWVRMLPTEGVKVSSTSYVDIINVFFYVLMYAIFITVLMTNLVYEKEKKIKETMLMMGMSNAAFWLAWFIIYSVILLLVSLVITVLSKYALKTTENSDFFLIFLVLFFYGMSLVSMAFMLTPFFNKSVVAGAVATIATILLGAVYIPIGFVTNDGVSFDAVYRFLLSFFSPLAVAFAMDQTIFFELQGPGLQFDNVLTGLGGFPPYIAMLVIDMVLYLLLAIYFDNVIPGNYGQQKPPWFCFMPSYWCGNPKNGVASNDVESIEMHSQADVEPVSSEMRASAGIRIRNLSKTFHRGGKEQDVFAVREMSLDVYEGQITCLLGHNGAGKTTLINTLTGLITADNGQATICGYSIRDPIQMQKIRSMMGVCPQDNTLFDVLSAREHLQVYAGLKGVPRRDIKAEVDKILKLTMLDESANTKSKDLSGGQKRKLCVGIALIGDPKILFLDEPSSGMDPYSRRQMWSLLKNQRQGRIVVLTTHFMDEADILADRKAVMSRGRLRCYGSSLFLKSRFGVGYHLGMVVEQNAHVDSVTDLVMEHVPNSQVSRSHGMELSYTLPLQEAHRFQDLFKALENHTSKSDQSVAKELGIQSYGVSMTTLEEVFLKLNDEEDVDERDMTNSVSDLDSPKGRVNGVESRTLDVEATITQPLQPGSYQIQALCKVQFLQMWRNPRTYVVRLLLPIILMVVSAVLVATVSLDYVNTGETPPVTIDPKMYVEKTSGYQSDRVNPLLYVDNLTAPEDVSVLTKEFGRMGLRISDELDDLSKVMSVAPHNLATVPTNLGTSGATPKLLVAYNGTAIHSIPVMISILGNALNNILTTSTRILDMTFVNHPLPTEAYSYRHMNAGVFMVAFIPIGLTLLPSGFLTNIVRERQEKIRTQLRVSGVSMFSYWLSHFLIDSAQMFLMIIVAIIISLITGFSTGGMALSTGGGMAAFILFAIPWVPLSVLFSYCLSFMFSEVRTSQIVAQILYIFLPVALVVAALFVDLLPKPNGDYNPDIPHPDASLMHQIFSFFYPPYTIFGLLYFSDKVYQTAYKKEEVDKLQFGVFFEMINNVLPAILCTLGSLVVVICLLRVLEVMSTGGRLIDAIMFWAKPKPEHLPQNDDFIEDEDSDVKAERDKVRGIFHQSSFRSPNHAQTAGNCVVAASSIRKVFHKRRCCCRPGEDKVAVRNLSLSVNEGQVLGLLGPNGAGKTTSMNVITADTKPARGQIQIAGHDLASSLTEAFRVIGYCPQHDPLYENLTVREHLEAYALIKGVHPTDAKAVAKSFMDAVGISEHAKKKAKELSGGTKRKLCFAISMLGKPKIVFLDEPSTGMDPSSKRFVWNIIISSFRGDQGAILTTHSMEEADAVCSRVGIMVLGKLMCLGTTQHLKGKYGRGYSLEVKLNPGPAYYSMDHTSGQAVQLLEGLLASLDNQIRKVFPSAEVMESFGERVTYKIPSRDVKSLSTVFAVLEQGKESLNIEEYSFSQASLEQVFLEFARMQSGEDQNISPTHHAGMTSPTHHAGMTNSAFDLGENSHPVNMQPNWPTEPPPYSAAVEV</sequence>
<dbReference type="Pfam" id="PF23321">
    <property type="entry name" value="R1_ABCA1"/>
    <property type="match status" value="1"/>
</dbReference>
<feature type="transmembrane region" description="Helical" evidence="9">
    <location>
        <begin position="1241"/>
        <end position="1270"/>
    </location>
</feature>
<dbReference type="RefSeq" id="XP_038064701.1">
    <property type="nucleotide sequence ID" value="XM_038208773.1"/>
</dbReference>
<dbReference type="Pfam" id="PF00005">
    <property type="entry name" value="ABC_tran"/>
    <property type="match status" value="2"/>
</dbReference>
<dbReference type="InterPro" id="IPR026082">
    <property type="entry name" value="ABCA"/>
</dbReference>
<evidence type="ECO:0000256" key="6">
    <source>
        <dbReference type="ARBA" id="ARBA00022840"/>
    </source>
</evidence>
<keyword evidence="6" id="KW-0067">ATP-binding</keyword>
<dbReference type="FunFam" id="3.40.50.300:FF:000335">
    <property type="entry name" value="ATP binding cassette subfamily A member 5"/>
    <property type="match status" value="1"/>
</dbReference>
<feature type="transmembrane region" description="Helical" evidence="9">
    <location>
        <begin position="323"/>
        <end position="344"/>
    </location>
</feature>
<evidence type="ECO:0000313" key="12">
    <source>
        <dbReference type="Proteomes" id="UP000887568"/>
    </source>
</evidence>
<dbReference type="OrthoDB" id="8061355at2759"/>
<dbReference type="Pfam" id="PF12698">
    <property type="entry name" value="ABC2_membrane_3"/>
    <property type="match status" value="2"/>
</dbReference>
<keyword evidence="4 9" id="KW-0812">Transmembrane</keyword>
<dbReference type="PROSITE" id="PS50893">
    <property type="entry name" value="ABC_TRANSPORTER_2"/>
    <property type="match status" value="2"/>
</dbReference>
<feature type="domain" description="ABC transporter" evidence="10">
    <location>
        <begin position="480"/>
        <end position="717"/>
    </location>
</feature>
<feature type="transmembrane region" description="Helical" evidence="9">
    <location>
        <begin position="12"/>
        <end position="29"/>
    </location>
</feature>
<dbReference type="InterPro" id="IPR003439">
    <property type="entry name" value="ABC_transporter-like_ATP-bd"/>
</dbReference>
<evidence type="ECO:0000256" key="5">
    <source>
        <dbReference type="ARBA" id="ARBA00022741"/>
    </source>
</evidence>
<dbReference type="GO" id="GO:0005319">
    <property type="term" value="F:lipid transporter activity"/>
    <property type="evidence" value="ECO:0007669"/>
    <property type="project" value="TreeGrafter"/>
</dbReference>
<dbReference type="InterPro" id="IPR003593">
    <property type="entry name" value="AAA+_ATPase"/>
</dbReference>
<comment type="similarity">
    <text evidence="2">Belongs to the ABC transporter superfamily. ABCA family.</text>
</comment>
<dbReference type="CDD" id="cd03263">
    <property type="entry name" value="ABC_subfamily_A"/>
    <property type="match status" value="2"/>
</dbReference>
<feature type="transmembrane region" description="Helical" evidence="9">
    <location>
        <begin position="1199"/>
        <end position="1220"/>
    </location>
</feature>
<dbReference type="InterPro" id="IPR027417">
    <property type="entry name" value="P-loop_NTPase"/>
</dbReference>
<dbReference type="SUPFAM" id="SSF52540">
    <property type="entry name" value="P-loop containing nucleoside triphosphate hydrolases"/>
    <property type="match status" value="2"/>
</dbReference>
<keyword evidence="12" id="KW-1185">Reference proteome</keyword>
<keyword evidence="7 9" id="KW-1133">Transmembrane helix</keyword>
<evidence type="ECO:0000256" key="4">
    <source>
        <dbReference type="ARBA" id="ARBA00022692"/>
    </source>
</evidence>
<evidence type="ECO:0000256" key="2">
    <source>
        <dbReference type="ARBA" id="ARBA00008869"/>
    </source>
</evidence>
<evidence type="ECO:0000259" key="10">
    <source>
        <dbReference type="PROSITE" id="PS50893"/>
    </source>
</evidence>
<feature type="domain" description="ABC transporter" evidence="10">
    <location>
        <begin position="1338"/>
        <end position="1578"/>
    </location>
</feature>
<reference evidence="11" key="1">
    <citation type="submission" date="2022-11" db="UniProtKB">
        <authorList>
            <consortium name="EnsemblMetazoa"/>
        </authorList>
    </citation>
    <scope>IDENTIFICATION</scope>
</reference>
<feature type="transmembrane region" description="Helical" evidence="9">
    <location>
        <begin position="1085"/>
        <end position="1113"/>
    </location>
</feature>
<feature type="transmembrane region" description="Helical" evidence="9">
    <location>
        <begin position="1042"/>
        <end position="1064"/>
    </location>
</feature>
<name>A0A914AMF3_PATMI</name>
<feature type="transmembrane region" description="Helical" evidence="9">
    <location>
        <begin position="356"/>
        <end position="379"/>
    </location>
</feature>
<dbReference type="PANTHER" id="PTHR19229">
    <property type="entry name" value="ATP-BINDING CASSETTE TRANSPORTER SUBFAMILY A ABCA"/>
    <property type="match status" value="1"/>
</dbReference>
<dbReference type="OMA" id="TYFEEHT"/>
<keyword evidence="8 9" id="KW-0472">Membrane</keyword>
<dbReference type="InterPro" id="IPR013525">
    <property type="entry name" value="ABC2_TM"/>
</dbReference>
<evidence type="ECO:0000256" key="1">
    <source>
        <dbReference type="ARBA" id="ARBA00004141"/>
    </source>
</evidence>
<feature type="transmembrane region" description="Helical" evidence="9">
    <location>
        <begin position="295"/>
        <end position="317"/>
    </location>
</feature>
<organism evidence="11 12">
    <name type="scientific">Patiria miniata</name>
    <name type="common">Bat star</name>
    <name type="synonym">Asterina miniata</name>
    <dbReference type="NCBI Taxonomy" id="46514"/>
    <lineage>
        <taxon>Eukaryota</taxon>
        <taxon>Metazoa</taxon>
        <taxon>Echinodermata</taxon>
        <taxon>Eleutherozoa</taxon>
        <taxon>Asterozoa</taxon>
        <taxon>Asteroidea</taxon>
        <taxon>Valvatacea</taxon>
        <taxon>Valvatida</taxon>
        <taxon>Asterinidae</taxon>
        <taxon>Patiria</taxon>
    </lineage>
</organism>
<dbReference type="GeneID" id="119735080"/>
<feature type="transmembrane region" description="Helical" evidence="9">
    <location>
        <begin position="1125"/>
        <end position="1147"/>
    </location>
</feature>
<dbReference type="PANTHER" id="PTHR19229:SF209">
    <property type="entry name" value="ATP-BINDING CASSETTE SUB-FAMILY A MEMBER 5 ISOFORM X1"/>
    <property type="match status" value="1"/>
</dbReference>
<feature type="transmembrane region" description="Helical" evidence="9">
    <location>
        <begin position="399"/>
        <end position="420"/>
    </location>
</feature>
<evidence type="ECO:0000256" key="8">
    <source>
        <dbReference type="ARBA" id="ARBA00023136"/>
    </source>
</evidence>
<dbReference type="Gene3D" id="3.40.50.300">
    <property type="entry name" value="P-loop containing nucleotide triphosphate hydrolases"/>
    <property type="match status" value="2"/>
</dbReference>
<dbReference type="GO" id="GO:0016020">
    <property type="term" value="C:membrane"/>
    <property type="evidence" value="ECO:0007669"/>
    <property type="project" value="UniProtKB-SubCell"/>
</dbReference>
<dbReference type="GO" id="GO:0016887">
    <property type="term" value="F:ATP hydrolysis activity"/>
    <property type="evidence" value="ECO:0007669"/>
    <property type="project" value="InterPro"/>
</dbReference>